<dbReference type="GO" id="GO:0005524">
    <property type="term" value="F:ATP binding"/>
    <property type="evidence" value="ECO:0007669"/>
    <property type="project" value="InterPro"/>
</dbReference>
<evidence type="ECO:0000313" key="5">
    <source>
        <dbReference type="Proteomes" id="UP000070371"/>
    </source>
</evidence>
<gene>
    <name evidence="4" type="ORF">RC74_11075</name>
</gene>
<feature type="domain" description="Helicase ATP-binding" evidence="2">
    <location>
        <begin position="1"/>
        <end position="142"/>
    </location>
</feature>
<dbReference type="Pfam" id="PF00271">
    <property type="entry name" value="Helicase_C"/>
    <property type="match status" value="1"/>
</dbReference>
<sequence>MTPLLASGRVRRLLVLTPARLAPQWRSRLKSMFDIRLQEFSADLDRGKLSFWDTASQVVASFHTLRNEKALDRLLSAEPWDLVIVDEAHHFQAKQRASTITYQLLEKLESANRIQSLILFTGTPHRGKDYGFFALMQLVRPDLFDPKKSVEIQLPKLREAMIRNNKELATDLRGEKLFYPVATKSVDFRYSEGEQTFYDTMSEFIMDGRAYALSLSGREQTARMLLLIALQKLAASSIAAIRSALEKRRATLAGLIQETLGQYPDNEDLTLDEIAEQEESRPEKMTALLLKDEIARLDDLITLARNVDTETKVERLTDMLREDFPVGEPVLFFTEYKATQALLYNALETMFGIECVGFINGEDRLTIQDHEGNGSRILNLERDAAADDFNSGKTRFLISTEAGGEGIDLQERCAVLIHVDLPWNPMRLHQRVGRLNRYGQKRPVSVFLMKNPETVEARIWGLLQEKLSKIQAAISSVMEDDEDISQIVIGMTPPGFFDEVFSESPQRSNEELKDWFDAKTSSFGGRDAVATVRDLLGNVSRYDFQAVGSELPKVDLPDLENFFRNAMHVYGRRITRDENGLVVKTPEDWRRDPDLRARYEGLHLDRNRGAGEHVSTVMGVGHALFDRTLKETAIFDSHVARTRGLSAPLILVRIEDEVTGTGATTHSIVLGLKCDELEPVILRDWQLLIELNKLKPETEKGHPATGFEQNAIDNAWQSFVTNIDDMPLDFRRPKATLSLVLLPSHPEQDTDSK</sequence>
<dbReference type="CDD" id="cd18793">
    <property type="entry name" value="SF2_C_SNF"/>
    <property type="match status" value="1"/>
</dbReference>
<dbReference type="GO" id="GO:0016787">
    <property type="term" value="F:hydrolase activity"/>
    <property type="evidence" value="ECO:0007669"/>
    <property type="project" value="UniProtKB-KW"/>
</dbReference>
<dbReference type="InterPro" id="IPR001650">
    <property type="entry name" value="Helicase_C-like"/>
</dbReference>
<evidence type="ECO:0000259" key="2">
    <source>
        <dbReference type="PROSITE" id="PS51192"/>
    </source>
</evidence>
<dbReference type="InterPro" id="IPR049730">
    <property type="entry name" value="SNF2/RAD54-like_C"/>
</dbReference>
<dbReference type="InterPro" id="IPR027417">
    <property type="entry name" value="P-loop_NTPase"/>
</dbReference>
<dbReference type="PROSITE" id="PS51192">
    <property type="entry name" value="HELICASE_ATP_BIND_1"/>
    <property type="match status" value="1"/>
</dbReference>
<evidence type="ECO:0000259" key="3">
    <source>
        <dbReference type="PROSITE" id="PS51194"/>
    </source>
</evidence>
<dbReference type="KEGG" id="hat:RC74_11075"/>
<dbReference type="InterPro" id="IPR038718">
    <property type="entry name" value="SNF2-like_sf"/>
</dbReference>
<reference evidence="4 5" key="1">
    <citation type="submission" date="2016-02" db="EMBL/GenBank/DDBJ databases">
        <title>Complete genome sequence of Halocynthiibacter arcticus PAMC 20958t from arctic marine sediment.</title>
        <authorList>
            <person name="Lee Y.M."/>
            <person name="Baek K."/>
            <person name="Lee H.K."/>
            <person name="Shin S.C."/>
        </authorList>
    </citation>
    <scope>NUCLEOTIDE SEQUENCE [LARGE SCALE GENOMIC DNA]</scope>
    <source>
        <strain evidence="4">PAMC 20958</strain>
    </source>
</reference>
<dbReference type="Proteomes" id="UP000070371">
    <property type="component" value="Chromosome"/>
</dbReference>
<dbReference type="Pfam" id="PF00176">
    <property type="entry name" value="SNF2-rel_dom"/>
    <property type="match status" value="1"/>
</dbReference>
<proteinExistence type="predicted"/>
<keyword evidence="4" id="KW-0347">Helicase</keyword>
<dbReference type="AlphaFoldDB" id="A0A126V5S5"/>
<evidence type="ECO:0000256" key="1">
    <source>
        <dbReference type="ARBA" id="ARBA00022801"/>
    </source>
</evidence>
<dbReference type="Gene3D" id="3.40.50.10810">
    <property type="entry name" value="Tandem AAA-ATPase domain"/>
    <property type="match status" value="1"/>
</dbReference>
<accession>A0A126V5S5</accession>
<protein>
    <submittedName>
        <fullName evidence="4">Helicase SNF2</fullName>
    </submittedName>
</protein>
<keyword evidence="1" id="KW-0378">Hydrolase</keyword>
<name>A0A126V5S5_9RHOB</name>
<dbReference type="PANTHER" id="PTHR10799">
    <property type="entry name" value="SNF2/RAD54 HELICASE FAMILY"/>
    <property type="match status" value="1"/>
</dbReference>
<dbReference type="SUPFAM" id="SSF52540">
    <property type="entry name" value="P-loop containing nucleoside triphosphate hydrolases"/>
    <property type="match status" value="1"/>
</dbReference>
<dbReference type="STRING" id="1579316.RC74_11075"/>
<dbReference type="InterPro" id="IPR000330">
    <property type="entry name" value="SNF2_N"/>
</dbReference>
<dbReference type="SMART" id="SM00490">
    <property type="entry name" value="HELICc"/>
    <property type="match status" value="1"/>
</dbReference>
<dbReference type="EMBL" id="CP014327">
    <property type="protein sequence ID" value="AML53632.1"/>
    <property type="molecule type" value="Genomic_DNA"/>
</dbReference>
<feature type="domain" description="Helicase C-terminal" evidence="3">
    <location>
        <begin position="312"/>
        <end position="485"/>
    </location>
</feature>
<dbReference type="GO" id="GO:0004386">
    <property type="term" value="F:helicase activity"/>
    <property type="evidence" value="ECO:0007669"/>
    <property type="project" value="UniProtKB-KW"/>
</dbReference>
<keyword evidence="5" id="KW-1185">Reference proteome</keyword>
<dbReference type="InterPro" id="IPR014001">
    <property type="entry name" value="Helicase_ATP-bd"/>
</dbReference>
<dbReference type="Gene3D" id="3.40.50.300">
    <property type="entry name" value="P-loop containing nucleotide triphosphate hydrolases"/>
    <property type="match status" value="1"/>
</dbReference>
<dbReference type="PROSITE" id="PS51194">
    <property type="entry name" value="HELICASE_CTER"/>
    <property type="match status" value="1"/>
</dbReference>
<keyword evidence="4" id="KW-0547">Nucleotide-binding</keyword>
<organism evidence="4 5">
    <name type="scientific">Falsihalocynthiibacter arcticus</name>
    <dbReference type="NCBI Taxonomy" id="1579316"/>
    <lineage>
        <taxon>Bacteria</taxon>
        <taxon>Pseudomonadati</taxon>
        <taxon>Pseudomonadota</taxon>
        <taxon>Alphaproteobacteria</taxon>
        <taxon>Rhodobacterales</taxon>
        <taxon>Roseobacteraceae</taxon>
        <taxon>Falsihalocynthiibacter</taxon>
    </lineage>
</organism>
<evidence type="ECO:0000313" key="4">
    <source>
        <dbReference type="EMBL" id="AML53632.1"/>
    </source>
</evidence>
<keyword evidence="4" id="KW-0067">ATP-binding</keyword>